<dbReference type="InterPro" id="IPR006158">
    <property type="entry name" value="Cobalamin-bd"/>
</dbReference>
<gene>
    <name evidence="7" type="ORF">FHS48_003793</name>
</gene>
<evidence type="ECO:0000256" key="2">
    <source>
        <dbReference type="ARBA" id="ARBA00022691"/>
    </source>
</evidence>
<dbReference type="SMART" id="SM00729">
    <property type="entry name" value="Elp3"/>
    <property type="match status" value="1"/>
</dbReference>
<dbReference type="PROSITE" id="PS51332">
    <property type="entry name" value="B12_BINDING"/>
    <property type="match status" value="1"/>
</dbReference>
<dbReference type="InterPro" id="IPR013785">
    <property type="entry name" value="Aldolase_TIM"/>
</dbReference>
<dbReference type="Pfam" id="PF04055">
    <property type="entry name" value="Radical_SAM"/>
    <property type="match status" value="1"/>
</dbReference>
<dbReference type="InterPro" id="IPR051198">
    <property type="entry name" value="BchE-like"/>
</dbReference>
<dbReference type="InterPro" id="IPR007197">
    <property type="entry name" value="rSAM"/>
</dbReference>
<organism evidence="7 8">
    <name type="scientific">Novispirillum itersonii</name>
    <name type="common">Aquaspirillum itersonii</name>
    <dbReference type="NCBI Taxonomy" id="189"/>
    <lineage>
        <taxon>Bacteria</taxon>
        <taxon>Pseudomonadati</taxon>
        <taxon>Pseudomonadota</taxon>
        <taxon>Alphaproteobacteria</taxon>
        <taxon>Rhodospirillales</taxon>
        <taxon>Novispirillaceae</taxon>
        <taxon>Novispirillum</taxon>
    </lineage>
</organism>
<dbReference type="SUPFAM" id="SSF102114">
    <property type="entry name" value="Radical SAM enzymes"/>
    <property type="match status" value="1"/>
</dbReference>
<sequence>MALLMMPFGPSDRPSLGLSLLAQCLNDEGIAARCFYPNLDFERRIGAPLYRDLGYDLARIQAGEWLFSRFLDPVGTPDDFLTAMGRGRIRHKPAFGRLAKAIPRLLSEAAALLDDWLSLIGQLRPRVVGLSSCYQQHLASLAMARRIKQAYPDILVVLGGTNCNAPMGEESFRCFPFLDAVVCGPGEIAFPDLVRQHLAGECCIDAPGVFFRSPGGGIKLPTVPVALEPDLNRLPIPAFDDFMVAWDQPTVQPIRPALPIEASRGCWWGQKHHCVFCSENADSMHYRSKSPDRVLKEFNWILDRYPGCRICGTDEILDLRLIDTVMPRLAARAGERQIFFSVKANLRKSQLVQLAAAGVTSLQPGIESLCDEILGPMRKGVTGLQNIQLLKWCRELGIGTVWGILCEFPFEKPESYTRMAKLVPLLTHLQPPKVSSVSLQRYSPLYAQAERFAITGITPHRSYRWIYRLGKGSLEQLAYRFERRSDGVRAADSYTDALRRAVDDWNHRADRSWLFHIEDQGALLIGDTRAAATRPIHRLEGAARHLVLFCDQIQSRHAITRNLTELGYSMTDAELALILEHLIHDRLLVEDRGRYLSLPVAVGRRYLPPPSLLSSVVAGGRTVAGD</sequence>
<comment type="caution">
    <text evidence="7">The sequence shown here is derived from an EMBL/GenBank/DDBJ whole genome shotgun (WGS) entry which is preliminary data.</text>
</comment>
<dbReference type="InterPro" id="IPR006638">
    <property type="entry name" value="Elp3/MiaA/NifB-like_rSAM"/>
</dbReference>
<dbReference type="EMBL" id="JACIIX010000021">
    <property type="protein sequence ID" value="MBB6212343.1"/>
    <property type="molecule type" value="Genomic_DNA"/>
</dbReference>
<dbReference type="PANTHER" id="PTHR43409">
    <property type="entry name" value="ANAEROBIC MAGNESIUM-PROTOPORPHYRIN IX MONOMETHYL ESTER CYCLASE-RELATED"/>
    <property type="match status" value="1"/>
</dbReference>
<keyword evidence="4" id="KW-0408">Iron</keyword>
<dbReference type="SFLD" id="SFLDG01082">
    <property type="entry name" value="B12-binding_domain_containing"/>
    <property type="match status" value="1"/>
</dbReference>
<protein>
    <submittedName>
        <fullName evidence="7">Ribosomal peptide maturation radical SAM protein 1</fullName>
    </submittedName>
</protein>
<proteinExistence type="predicted"/>
<dbReference type="Proteomes" id="UP000544872">
    <property type="component" value="Unassembled WGS sequence"/>
</dbReference>
<feature type="domain" description="B12-binding" evidence="6">
    <location>
        <begin position="119"/>
        <end position="204"/>
    </location>
</feature>
<dbReference type="SFLD" id="SFLDF00324">
    <property type="entry name" value="bacteriocin_maturation"/>
    <property type="match status" value="1"/>
</dbReference>
<dbReference type="RefSeq" id="WP_184266158.1">
    <property type="nucleotide sequence ID" value="NZ_JACIIX010000021.1"/>
</dbReference>
<dbReference type="GO" id="GO:0046872">
    <property type="term" value="F:metal ion binding"/>
    <property type="evidence" value="ECO:0007669"/>
    <property type="project" value="UniProtKB-KW"/>
</dbReference>
<dbReference type="NCBIfam" id="TIGR03975">
    <property type="entry name" value="rSAM_ocin_1"/>
    <property type="match status" value="1"/>
</dbReference>
<evidence type="ECO:0000259" key="6">
    <source>
        <dbReference type="PROSITE" id="PS51332"/>
    </source>
</evidence>
<reference evidence="7 8" key="1">
    <citation type="submission" date="2020-08" db="EMBL/GenBank/DDBJ databases">
        <title>Genomic Encyclopedia of Type Strains, Phase IV (KMG-IV): sequencing the most valuable type-strain genomes for metagenomic binning, comparative biology and taxonomic classification.</title>
        <authorList>
            <person name="Goeker M."/>
        </authorList>
    </citation>
    <scope>NUCLEOTIDE SEQUENCE [LARGE SCALE GENOMIC DNA]</scope>
    <source>
        <strain evidence="7 8">DSM 11590</strain>
    </source>
</reference>
<evidence type="ECO:0000256" key="4">
    <source>
        <dbReference type="ARBA" id="ARBA00023004"/>
    </source>
</evidence>
<dbReference type="Gene3D" id="3.40.50.280">
    <property type="entry name" value="Cobalamin-binding domain"/>
    <property type="match status" value="1"/>
</dbReference>
<keyword evidence="2" id="KW-0949">S-adenosyl-L-methionine</keyword>
<name>A0A7X0DNN8_NOVIT</name>
<dbReference type="Pfam" id="PF02310">
    <property type="entry name" value="B12-binding"/>
    <property type="match status" value="1"/>
</dbReference>
<dbReference type="InterPro" id="IPR023984">
    <property type="entry name" value="rSAM_ocin_1"/>
</dbReference>
<dbReference type="GO" id="GO:0005829">
    <property type="term" value="C:cytosol"/>
    <property type="evidence" value="ECO:0007669"/>
    <property type="project" value="TreeGrafter"/>
</dbReference>
<evidence type="ECO:0000256" key="1">
    <source>
        <dbReference type="ARBA" id="ARBA00001966"/>
    </source>
</evidence>
<evidence type="ECO:0000256" key="3">
    <source>
        <dbReference type="ARBA" id="ARBA00022723"/>
    </source>
</evidence>
<dbReference type="GO" id="GO:0003824">
    <property type="term" value="F:catalytic activity"/>
    <property type="evidence" value="ECO:0007669"/>
    <property type="project" value="InterPro"/>
</dbReference>
<dbReference type="AlphaFoldDB" id="A0A7X0DNN8"/>
<comment type="cofactor">
    <cofactor evidence="1">
        <name>[4Fe-4S] cluster</name>
        <dbReference type="ChEBI" id="CHEBI:49883"/>
    </cofactor>
</comment>
<dbReference type="PANTHER" id="PTHR43409:SF7">
    <property type="entry name" value="BLL1977 PROTEIN"/>
    <property type="match status" value="1"/>
</dbReference>
<accession>A0A7X0DNN8</accession>
<dbReference type="InterPro" id="IPR058240">
    <property type="entry name" value="rSAM_sf"/>
</dbReference>
<dbReference type="GO" id="GO:0051536">
    <property type="term" value="F:iron-sulfur cluster binding"/>
    <property type="evidence" value="ECO:0007669"/>
    <property type="project" value="UniProtKB-KW"/>
</dbReference>
<evidence type="ECO:0000313" key="7">
    <source>
        <dbReference type="EMBL" id="MBB6212343.1"/>
    </source>
</evidence>
<dbReference type="SFLD" id="SFLDS00029">
    <property type="entry name" value="Radical_SAM"/>
    <property type="match status" value="1"/>
</dbReference>
<keyword evidence="5" id="KW-0411">Iron-sulfur</keyword>
<evidence type="ECO:0000313" key="8">
    <source>
        <dbReference type="Proteomes" id="UP000544872"/>
    </source>
</evidence>
<evidence type="ECO:0000256" key="5">
    <source>
        <dbReference type="ARBA" id="ARBA00023014"/>
    </source>
</evidence>
<dbReference type="GO" id="GO:0031419">
    <property type="term" value="F:cobalamin binding"/>
    <property type="evidence" value="ECO:0007669"/>
    <property type="project" value="InterPro"/>
</dbReference>
<dbReference type="Gene3D" id="3.20.20.70">
    <property type="entry name" value="Aldolase class I"/>
    <property type="match status" value="1"/>
</dbReference>
<keyword evidence="8" id="KW-1185">Reference proteome</keyword>
<keyword evidence="3" id="KW-0479">Metal-binding</keyword>